<dbReference type="AlphaFoldDB" id="A0A7X2LRP0"/>
<evidence type="ECO:0000256" key="1">
    <source>
        <dbReference type="ARBA" id="ARBA00022729"/>
    </source>
</evidence>
<gene>
    <name evidence="3" type="ORF">GJ700_00115</name>
</gene>
<organism evidence="3 4">
    <name type="scientific">Pseudoduganella rivuli</name>
    <dbReference type="NCBI Taxonomy" id="2666085"/>
    <lineage>
        <taxon>Bacteria</taxon>
        <taxon>Pseudomonadati</taxon>
        <taxon>Pseudomonadota</taxon>
        <taxon>Betaproteobacteria</taxon>
        <taxon>Burkholderiales</taxon>
        <taxon>Oxalobacteraceae</taxon>
        <taxon>Telluria group</taxon>
        <taxon>Pseudoduganella</taxon>
    </lineage>
</organism>
<dbReference type="RefSeq" id="WP_154370634.1">
    <property type="nucleotide sequence ID" value="NZ_WKJJ01000001.1"/>
</dbReference>
<dbReference type="PANTHER" id="PTHR35936">
    <property type="entry name" value="MEMBRANE-BOUND LYTIC MUREIN TRANSGLYCOSYLASE F"/>
    <property type="match status" value="1"/>
</dbReference>
<evidence type="ECO:0000313" key="4">
    <source>
        <dbReference type="Proteomes" id="UP000446768"/>
    </source>
</evidence>
<protein>
    <submittedName>
        <fullName evidence="3">Transporter substrate-binding domain-containing protein</fullName>
    </submittedName>
</protein>
<keyword evidence="1" id="KW-0732">Signal</keyword>
<dbReference type="Gene3D" id="3.40.190.10">
    <property type="entry name" value="Periplasmic binding protein-like II"/>
    <property type="match status" value="2"/>
</dbReference>
<name>A0A7X2LRP0_9BURK</name>
<evidence type="ECO:0000313" key="3">
    <source>
        <dbReference type="EMBL" id="MRV70127.1"/>
    </source>
</evidence>
<dbReference type="EMBL" id="WKJJ01000001">
    <property type="protein sequence ID" value="MRV70127.1"/>
    <property type="molecule type" value="Genomic_DNA"/>
</dbReference>
<accession>A0A7X2LRP0</accession>
<evidence type="ECO:0000259" key="2">
    <source>
        <dbReference type="Pfam" id="PF00497"/>
    </source>
</evidence>
<dbReference type="InterPro" id="IPR001638">
    <property type="entry name" value="Solute-binding_3/MltF_N"/>
</dbReference>
<dbReference type="Proteomes" id="UP000446768">
    <property type="component" value="Unassembled WGS sequence"/>
</dbReference>
<comment type="caution">
    <text evidence="3">The sequence shown here is derived from an EMBL/GenBank/DDBJ whole genome shotgun (WGS) entry which is preliminary data.</text>
</comment>
<dbReference type="Pfam" id="PF00497">
    <property type="entry name" value="SBP_bac_3"/>
    <property type="match status" value="1"/>
</dbReference>
<dbReference type="PANTHER" id="PTHR35936:SF6">
    <property type="entry name" value="AMINO ACID ABC TRANSPORTER SUBSTRATE-BINDING PAAT FAMILY PROTEIN"/>
    <property type="match status" value="1"/>
</dbReference>
<keyword evidence="4" id="KW-1185">Reference proteome</keyword>
<reference evidence="3 4" key="1">
    <citation type="submission" date="2019-11" db="EMBL/GenBank/DDBJ databases">
        <title>Novel species isolated from a subtropical stream in China.</title>
        <authorList>
            <person name="Lu H."/>
        </authorList>
    </citation>
    <scope>NUCLEOTIDE SEQUENCE [LARGE SCALE GENOMIC DNA]</scope>
    <source>
        <strain evidence="3 4">FT92W</strain>
    </source>
</reference>
<sequence>MPMPHPLPPLAGAVLFSLAMNSQAHTIAVRILGQESIPPKWVAKDSGGLEGICPDILSAMEKAEPRLKFTGHDEFRSVPVIEQGLETGAVHAACALLDSDKRRKIAYQSVRLYTVKHRLAATATDKAVVESIDDLVKLKPLITTSRGAAYSEQLRQLGLEVDDSTGDNVTNLRKILGGHGRFVYMNEMTLVWLIREQRLQEKVRILPAILKEEPIYFWISKKTDAQAAQLMQQALQKLQRNGELNRIYERWTSVTNPP</sequence>
<dbReference type="SUPFAM" id="SSF53850">
    <property type="entry name" value="Periplasmic binding protein-like II"/>
    <property type="match status" value="1"/>
</dbReference>
<feature type="domain" description="Solute-binding protein family 3/N-terminal" evidence="2">
    <location>
        <begin position="31"/>
        <end position="252"/>
    </location>
</feature>
<proteinExistence type="predicted"/>